<dbReference type="CDD" id="cd06170">
    <property type="entry name" value="LuxR_C_like"/>
    <property type="match status" value="1"/>
</dbReference>
<name>A0ABP4N0S7_9ACTN</name>
<dbReference type="EMBL" id="BAAAOS010000005">
    <property type="protein sequence ID" value="GAA1553633.1"/>
    <property type="molecule type" value="Genomic_DNA"/>
</dbReference>
<sequence length="540" mass="57930">MDEHTDTLIQARQACAAQDWPTAAARFDAVPSERLSADDLAAYSDAAWWLGRIDDTLRLGAAACDVFQADGRPADAAWAALMVGIFHLARGDEPQGMGWLGRAGRLMEGMPECPMHGYVAHFTEVESKLMADRQPAAALDAARRVRDIGRRCDEPDLVAAGLHGEGRALVRSGQVVDGLALIDEAMATVTDSRVTRRHSFVTGGLYCHTIATCHAVADLRRMVRWTELTERWLASFPAAVVFDALCGVHRAQLHLLRGEWDEAERRALEVAKGLDAHRVDYAAEAWYVVAEVRRLRGASSAAEAYDEAHARGRDPQPGRALLRLRHGDVVGAATSVRSALVAAGNDSRRRAPICAAAVEITIAAGRLDEAADAASELAATAATYATSGLETMACAAHGAVLLAEGRAAEALPVLRDACRRWHELGAAYDAAGTCVRLAEAYRALGDETSAAAERAQAEAAYERLGVHRPAPQAPDGLTGRECEVLALVADGRSNREIGEALHISDRTVARHLTNIFHKIGTTSRTQAARYAIDHGLSTSR</sequence>
<evidence type="ECO:0000313" key="6">
    <source>
        <dbReference type="Proteomes" id="UP001500393"/>
    </source>
</evidence>
<dbReference type="Pfam" id="PF00196">
    <property type="entry name" value="GerE"/>
    <property type="match status" value="1"/>
</dbReference>
<evidence type="ECO:0000259" key="4">
    <source>
        <dbReference type="PROSITE" id="PS50043"/>
    </source>
</evidence>
<dbReference type="InterPro" id="IPR000792">
    <property type="entry name" value="Tscrpt_reg_LuxR_C"/>
</dbReference>
<dbReference type="PRINTS" id="PR00038">
    <property type="entry name" value="HTHLUXR"/>
</dbReference>
<evidence type="ECO:0000313" key="5">
    <source>
        <dbReference type="EMBL" id="GAA1553633.1"/>
    </source>
</evidence>
<keyword evidence="6" id="KW-1185">Reference proteome</keyword>
<dbReference type="SMART" id="SM00421">
    <property type="entry name" value="HTH_LUXR"/>
    <property type="match status" value="1"/>
</dbReference>
<comment type="caution">
    <text evidence="5">The sequence shown here is derived from an EMBL/GenBank/DDBJ whole genome shotgun (WGS) entry which is preliminary data.</text>
</comment>
<dbReference type="SUPFAM" id="SSF46894">
    <property type="entry name" value="C-terminal effector domain of the bipartite response regulators"/>
    <property type="match status" value="1"/>
</dbReference>
<dbReference type="InterPro" id="IPR011990">
    <property type="entry name" value="TPR-like_helical_dom_sf"/>
</dbReference>
<dbReference type="Proteomes" id="UP001500393">
    <property type="component" value="Unassembled WGS sequence"/>
</dbReference>
<gene>
    <name evidence="5" type="ORF">GCM10009789_03880</name>
</gene>
<dbReference type="PANTHER" id="PTHR44688">
    <property type="entry name" value="DNA-BINDING TRANSCRIPTIONAL ACTIVATOR DEVR_DOSR"/>
    <property type="match status" value="1"/>
</dbReference>
<dbReference type="PROSITE" id="PS00622">
    <property type="entry name" value="HTH_LUXR_1"/>
    <property type="match status" value="1"/>
</dbReference>
<evidence type="ECO:0000256" key="1">
    <source>
        <dbReference type="ARBA" id="ARBA00023015"/>
    </source>
</evidence>
<dbReference type="PANTHER" id="PTHR44688:SF16">
    <property type="entry name" value="DNA-BINDING TRANSCRIPTIONAL ACTIVATOR DEVR_DOSR"/>
    <property type="match status" value="1"/>
</dbReference>
<organism evidence="5 6">
    <name type="scientific">Kribbella sancticallisti</name>
    <dbReference type="NCBI Taxonomy" id="460087"/>
    <lineage>
        <taxon>Bacteria</taxon>
        <taxon>Bacillati</taxon>
        <taxon>Actinomycetota</taxon>
        <taxon>Actinomycetes</taxon>
        <taxon>Propionibacteriales</taxon>
        <taxon>Kribbellaceae</taxon>
        <taxon>Kribbella</taxon>
    </lineage>
</organism>
<dbReference type="InterPro" id="IPR016032">
    <property type="entry name" value="Sig_transdc_resp-reg_C-effctor"/>
</dbReference>
<dbReference type="InterPro" id="IPR036388">
    <property type="entry name" value="WH-like_DNA-bd_sf"/>
</dbReference>
<evidence type="ECO:0000256" key="2">
    <source>
        <dbReference type="ARBA" id="ARBA00023125"/>
    </source>
</evidence>
<keyword evidence="1" id="KW-0805">Transcription regulation</keyword>
<dbReference type="PROSITE" id="PS50043">
    <property type="entry name" value="HTH_LUXR_2"/>
    <property type="match status" value="1"/>
</dbReference>
<reference evidence="6" key="1">
    <citation type="journal article" date="2019" name="Int. J. Syst. Evol. Microbiol.">
        <title>The Global Catalogue of Microorganisms (GCM) 10K type strain sequencing project: providing services to taxonomists for standard genome sequencing and annotation.</title>
        <authorList>
            <consortium name="The Broad Institute Genomics Platform"/>
            <consortium name="The Broad Institute Genome Sequencing Center for Infectious Disease"/>
            <person name="Wu L."/>
            <person name="Ma J."/>
        </authorList>
    </citation>
    <scope>NUCLEOTIDE SEQUENCE [LARGE SCALE GENOMIC DNA]</scope>
    <source>
        <strain evidence="6">JCM 14969</strain>
    </source>
</reference>
<protein>
    <submittedName>
        <fullName evidence="5">LuxR C-terminal-related transcriptional regulator</fullName>
    </submittedName>
</protein>
<accession>A0ABP4N0S7</accession>
<evidence type="ECO:0000256" key="3">
    <source>
        <dbReference type="ARBA" id="ARBA00023163"/>
    </source>
</evidence>
<feature type="domain" description="HTH luxR-type" evidence="4">
    <location>
        <begin position="470"/>
        <end position="535"/>
    </location>
</feature>
<proteinExistence type="predicted"/>
<dbReference type="RefSeq" id="WP_344209049.1">
    <property type="nucleotide sequence ID" value="NZ_BAAAOS010000005.1"/>
</dbReference>
<dbReference type="Gene3D" id="1.10.10.10">
    <property type="entry name" value="Winged helix-like DNA-binding domain superfamily/Winged helix DNA-binding domain"/>
    <property type="match status" value="1"/>
</dbReference>
<keyword evidence="3" id="KW-0804">Transcription</keyword>
<keyword evidence="2" id="KW-0238">DNA-binding</keyword>
<dbReference type="Gene3D" id="1.25.40.10">
    <property type="entry name" value="Tetratricopeptide repeat domain"/>
    <property type="match status" value="1"/>
</dbReference>